<dbReference type="EMBL" id="CP132303">
    <property type="protein sequence ID" value="WLS00154.1"/>
    <property type="molecule type" value="Genomic_DNA"/>
</dbReference>
<dbReference type="RefSeq" id="WP_134646449.1">
    <property type="nucleotide sequence ID" value="NZ_CP132303.1"/>
</dbReference>
<proteinExistence type="predicted"/>
<name>A0AA50CRW8_9HYPH</name>
<keyword evidence="2" id="KW-0614">Plasmid</keyword>
<accession>A0AA50CRW8</accession>
<feature type="region of interest" description="Disordered" evidence="1">
    <location>
        <begin position="1"/>
        <end position="62"/>
    </location>
</feature>
<dbReference type="AlphaFoldDB" id="A0AA50CRW8"/>
<organism evidence="2 3">
    <name type="scientific">Shinella sumterensis</name>
    <dbReference type="NCBI Taxonomy" id="1967501"/>
    <lineage>
        <taxon>Bacteria</taxon>
        <taxon>Pseudomonadati</taxon>
        <taxon>Pseudomonadota</taxon>
        <taxon>Alphaproteobacteria</taxon>
        <taxon>Hyphomicrobiales</taxon>
        <taxon>Rhizobiaceae</taxon>
        <taxon>Shinella</taxon>
    </lineage>
</organism>
<dbReference type="Pfam" id="PF10685">
    <property type="entry name" value="KGG"/>
    <property type="match status" value="1"/>
</dbReference>
<evidence type="ECO:0000313" key="2">
    <source>
        <dbReference type="EMBL" id="WLS00154.1"/>
    </source>
</evidence>
<reference evidence="2 3" key="1">
    <citation type="submission" date="2023-08" db="EMBL/GenBank/DDBJ databases">
        <title>Pathogen: clinical or host-associated sample.</title>
        <authorList>
            <person name="Hergert J."/>
            <person name="Casey R."/>
            <person name="Wagner J."/>
            <person name="Young E.L."/>
            <person name="Oakeson K.F."/>
        </authorList>
    </citation>
    <scope>NUCLEOTIDE SEQUENCE [LARGE SCALE GENOMIC DNA]</scope>
    <source>
        <strain evidence="2 3">1760953</strain>
        <plasmid evidence="2 3">unnamed1</plasmid>
    </source>
</reference>
<keyword evidence="3" id="KW-1185">Reference proteome</keyword>
<geneLocation type="plasmid" evidence="2 3">
    <name>unnamed1</name>
</geneLocation>
<dbReference type="InterPro" id="IPR019626">
    <property type="entry name" value="Stress-induced_KGG_rpt"/>
</dbReference>
<evidence type="ECO:0000256" key="1">
    <source>
        <dbReference type="SAM" id="MobiDB-lite"/>
    </source>
</evidence>
<protein>
    <submittedName>
        <fullName evidence="2">KGG domain-containing protein</fullName>
    </submittedName>
</protein>
<gene>
    <name evidence="2" type="ORF">Q9313_18965</name>
</gene>
<sequence length="62" mass="6610">MPNQGGTHEQHVKAGQQSHKNDDQKRQAAGSRDQSGGERGGKGNFANDREKASEAGRKGGKH</sequence>
<feature type="compositionally biased region" description="Basic and acidic residues" evidence="1">
    <location>
        <begin position="35"/>
        <end position="62"/>
    </location>
</feature>
<evidence type="ECO:0000313" key="3">
    <source>
        <dbReference type="Proteomes" id="UP001234585"/>
    </source>
</evidence>
<dbReference type="Proteomes" id="UP001234585">
    <property type="component" value="Plasmid unnamed1"/>
</dbReference>